<feature type="region of interest" description="Disordered" evidence="1">
    <location>
        <begin position="1"/>
        <end position="22"/>
    </location>
</feature>
<dbReference type="AlphaFoldDB" id="A0A246JCF0"/>
<evidence type="ECO:0000256" key="1">
    <source>
        <dbReference type="SAM" id="MobiDB-lite"/>
    </source>
</evidence>
<organism evidence="2 3">
    <name type="scientific">Roseateles aquatilis</name>
    <dbReference type="NCBI Taxonomy" id="431061"/>
    <lineage>
        <taxon>Bacteria</taxon>
        <taxon>Pseudomonadati</taxon>
        <taxon>Pseudomonadota</taxon>
        <taxon>Betaproteobacteria</taxon>
        <taxon>Burkholderiales</taxon>
        <taxon>Sphaerotilaceae</taxon>
        <taxon>Roseateles</taxon>
    </lineage>
</organism>
<reference evidence="2 3" key="1">
    <citation type="journal article" date="2008" name="Int. J. Syst. Evol. Microbiol.">
        <title>Description of Roseateles aquatilis sp. nov. and Roseateles terrae sp. nov., in the class Betaproteobacteria, and emended description of the genus Roseateles.</title>
        <authorList>
            <person name="Gomila M."/>
            <person name="Bowien B."/>
            <person name="Falsen E."/>
            <person name="Moore E.R."/>
            <person name="Lalucat J."/>
        </authorList>
    </citation>
    <scope>NUCLEOTIDE SEQUENCE [LARGE SCALE GENOMIC DNA]</scope>
    <source>
        <strain evidence="2 3">CCUG 48205</strain>
    </source>
</reference>
<dbReference type="OrthoDB" id="9155216at2"/>
<comment type="caution">
    <text evidence="2">The sequence shown here is derived from an EMBL/GenBank/DDBJ whole genome shotgun (WGS) entry which is preliminary data.</text>
</comment>
<dbReference type="Proteomes" id="UP000197468">
    <property type="component" value="Unassembled WGS sequence"/>
</dbReference>
<evidence type="ECO:0000313" key="2">
    <source>
        <dbReference type="EMBL" id="OWQ90315.1"/>
    </source>
</evidence>
<dbReference type="EMBL" id="NIOF01000005">
    <property type="protein sequence ID" value="OWQ90315.1"/>
    <property type="molecule type" value="Genomic_DNA"/>
</dbReference>
<dbReference type="RefSeq" id="WP_088385335.1">
    <property type="nucleotide sequence ID" value="NZ_NIOF01000005.1"/>
</dbReference>
<accession>A0A246JCF0</accession>
<gene>
    <name evidence="2" type="ORF">CDN99_13170</name>
</gene>
<proteinExistence type="predicted"/>
<name>A0A246JCF0_9BURK</name>
<evidence type="ECO:0000313" key="3">
    <source>
        <dbReference type="Proteomes" id="UP000197468"/>
    </source>
</evidence>
<keyword evidence="3" id="KW-1185">Reference proteome</keyword>
<feature type="compositionally biased region" description="Basic and acidic residues" evidence="1">
    <location>
        <begin position="1"/>
        <end position="20"/>
    </location>
</feature>
<sequence length="217" mass="22051">MEHHRQDRPARPRRRADPRWPHGGAALLMSLSLSCATAQSSLPGSDAPVRDVAVAALGSQAPGAMPASVAPAAAAPAAPLDAAGSAGIGTIAGLGANEPASTRSPLALKASVAALRARLQPWRASGSTGASEGTALRTGPNIQVIELPREGAPIGPPRRAHHAVSVGMDGPKQMLRGLGLDATDCAARFRMPSKLNRKSDGSTSIDISAQLGMACKF</sequence>
<dbReference type="PROSITE" id="PS51257">
    <property type="entry name" value="PROKAR_LIPOPROTEIN"/>
    <property type="match status" value="1"/>
</dbReference>
<protein>
    <submittedName>
        <fullName evidence="2">Uncharacterized protein</fullName>
    </submittedName>
</protein>